<evidence type="ECO:0000259" key="2">
    <source>
        <dbReference type="Pfam" id="PF02120"/>
    </source>
</evidence>
<feature type="compositionally biased region" description="Low complexity" evidence="1">
    <location>
        <begin position="400"/>
        <end position="428"/>
    </location>
</feature>
<evidence type="ECO:0000313" key="3">
    <source>
        <dbReference type="EMBL" id="MBT9288013.1"/>
    </source>
</evidence>
<feature type="compositionally biased region" description="Low complexity" evidence="1">
    <location>
        <begin position="234"/>
        <end position="251"/>
    </location>
</feature>
<feature type="region of interest" description="Disordered" evidence="1">
    <location>
        <begin position="550"/>
        <end position="592"/>
    </location>
</feature>
<feature type="compositionally biased region" description="Low complexity" evidence="1">
    <location>
        <begin position="258"/>
        <end position="268"/>
    </location>
</feature>
<name>A0A947CZ83_9HYPH</name>
<evidence type="ECO:0000313" key="4">
    <source>
        <dbReference type="Proteomes" id="UP000766595"/>
    </source>
</evidence>
<feature type="region of interest" description="Disordered" evidence="1">
    <location>
        <begin position="303"/>
        <end position="352"/>
    </location>
</feature>
<feature type="compositionally biased region" description="Low complexity" evidence="1">
    <location>
        <begin position="379"/>
        <end position="391"/>
    </location>
</feature>
<dbReference type="InterPro" id="IPR021136">
    <property type="entry name" value="Flagellar_hook_control-like_C"/>
</dbReference>
<gene>
    <name evidence="3" type="ORF">KL771_01025</name>
</gene>
<sequence length="758" mass="73413">MVIDVLSGRAVGVPRETAPGDFTAPRGGLVLDARILDITDKGMVRLSTRLGELDIPLSALMGAAEGVEPGRLVALAIEPGEGGGLVARLAVKAADDAAPSAAADAPASDPAASDPAAVRRQVVGEAVMAAAARQAGMARLFADATALAAAAPDRVPDAVRAAVADLLGRRLDLDRAPDARRLARAVLGSGVFHEATAAGTGPAARAGLAAGDDLKASLLRLRTALGAWLGPSATAGGGSSPAAAPAAGPAPDARGLQSGLSGAAAGATSALPGAPSLADQPVSGAGLAAGVLPAGPGSIAAPTLPTGGASAQAGGMAVARPTAEAGPDAGPSVRSAPANGRPSGPSGAGYAPSAALLSRLPAASGQDQLLTGAMPETTAGLRAPAGSPPGAAGAGPGPGPETADPDATPPTGLWGPDAAGSAAAAAGRPGRGPGGVAAGPEPASSAGLPAPDDVGPAASDRLSGSAPTPSSALAGADLLAAALAGSVAGTGSEAGGAHEADAVARLLRTLVQRAAAAGEAPGGLPPGEAPEADLAARQLMAAQALRAAGSGAAPVAGDPDGSPSPPPRRGGAIQGEAPATGQGPGAGDPVGQGRVVRQETEAALARLMLSQYASLGSEAEAAGRSAAQDRAQPPQWTFELPILTRGETGIAQFRIERDERGRSGRDGKLAAPVWRVRFAFDLEPFGAIHALLSLQGEHLSVGLWTERVEAAAQLGAEVGLLRDALEAARLTVDEIHLAEGRPPVADGRAATHFVDRSA</sequence>
<evidence type="ECO:0000256" key="1">
    <source>
        <dbReference type="SAM" id="MobiDB-lite"/>
    </source>
</evidence>
<dbReference type="EMBL" id="JAHHZF010000001">
    <property type="protein sequence ID" value="MBT9288013.1"/>
    <property type="molecule type" value="Genomic_DNA"/>
</dbReference>
<feature type="compositionally biased region" description="Low complexity" evidence="1">
    <location>
        <begin position="438"/>
        <end position="451"/>
    </location>
</feature>
<feature type="region of interest" description="Disordered" evidence="1">
    <location>
        <begin position="234"/>
        <end position="268"/>
    </location>
</feature>
<dbReference type="Pfam" id="PF02120">
    <property type="entry name" value="Flg_hook"/>
    <property type="match status" value="1"/>
</dbReference>
<keyword evidence="3" id="KW-0282">Flagellum</keyword>
<comment type="caution">
    <text evidence="3">The sequence shown here is derived from an EMBL/GenBank/DDBJ whole genome shotgun (WGS) entry which is preliminary data.</text>
</comment>
<feature type="region of interest" description="Disordered" evidence="1">
    <location>
        <begin position="378"/>
        <end position="470"/>
    </location>
</feature>
<dbReference type="AlphaFoldDB" id="A0A947CZ83"/>
<feature type="domain" description="Flagellar hook-length control protein-like C-terminal" evidence="2">
    <location>
        <begin position="670"/>
        <end position="743"/>
    </location>
</feature>
<protein>
    <submittedName>
        <fullName evidence="3">Flagellar hook-length control protein FliK</fullName>
    </submittedName>
</protein>
<keyword evidence="3" id="KW-0969">Cilium</keyword>
<feature type="compositionally biased region" description="Low complexity" evidence="1">
    <location>
        <begin position="550"/>
        <end position="561"/>
    </location>
</feature>
<organism evidence="3 4">
    <name type="scientific">Prosthecodimorpha staleyi</name>
    <dbReference type="NCBI Taxonomy" id="2840188"/>
    <lineage>
        <taxon>Bacteria</taxon>
        <taxon>Pseudomonadati</taxon>
        <taxon>Pseudomonadota</taxon>
        <taxon>Alphaproteobacteria</taxon>
        <taxon>Hyphomicrobiales</taxon>
        <taxon>Ancalomicrobiaceae</taxon>
        <taxon>Prosthecodimorpha</taxon>
    </lineage>
</organism>
<dbReference type="RefSeq" id="WP_261966705.1">
    <property type="nucleotide sequence ID" value="NZ_JAHHZF010000001.1"/>
</dbReference>
<keyword evidence="3" id="KW-0966">Cell projection</keyword>
<keyword evidence="4" id="KW-1185">Reference proteome</keyword>
<accession>A0A947CZ83</accession>
<proteinExistence type="predicted"/>
<reference evidence="3 4" key="1">
    <citation type="submission" date="2021-06" db="EMBL/GenBank/DDBJ databases">
        <authorList>
            <person name="Grouzdev D.S."/>
            <person name="Koziaeva V."/>
        </authorList>
    </citation>
    <scope>NUCLEOTIDE SEQUENCE [LARGE SCALE GENOMIC DNA]</scope>
    <source>
        <strain evidence="3 4">22</strain>
    </source>
</reference>
<dbReference type="Proteomes" id="UP000766595">
    <property type="component" value="Unassembled WGS sequence"/>
</dbReference>
<feature type="compositionally biased region" description="Low complexity" evidence="1">
    <location>
        <begin position="342"/>
        <end position="352"/>
    </location>
</feature>